<feature type="domain" description="Amidohydrolase-related" evidence="1">
    <location>
        <begin position="114"/>
        <end position="430"/>
    </location>
</feature>
<organism evidence="2 3">
    <name type="scientific">Aromatoleum evansii</name>
    <name type="common">Azoarcus evansii</name>
    <dbReference type="NCBI Taxonomy" id="59406"/>
    <lineage>
        <taxon>Bacteria</taxon>
        <taxon>Pseudomonadati</taxon>
        <taxon>Pseudomonadota</taxon>
        <taxon>Betaproteobacteria</taxon>
        <taxon>Rhodocyclales</taxon>
        <taxon>Rhodocyclaceae</taxon>
        <taxon>Aromatoleum</taxon>
    </lineage>
</organism>
<dbReference type="InterPro" id="IPR051781">
    <property type="entry name" value="Metallo-dep_Hydrolase"/>
</dbReference>
<dbReference type="SUPFAM" id="SSF51556">
    <property type="entry name" value="Metallo-dependent hydrolases"/>
    <property type="match status" value="1"/>
</dbReference>
<dbReference type="InterPro" id="IPR006680">
    <property type="entry name" value="Amidohydro-rel"/>
</dbReference>
<dbReference type="RefSeq" id="WP_407280698.1">
    <property type="nucleotide sequence ID" value="NZ_CP141259.1"/>
</dbReference>
<sequence>MLRIFLIPASMFRHGSRIVFRSSYLRRMLWPTLVAASVALAACVSKAPDPRLAREAGRAADRVADSYVLIPDRLFDGRNMREGHGVAVSGGRIVAVGPVDALPAEGRLPLPGATLLPGFIDLHGHLAAQDVSFSTVLRHGITSVRDLGGPPKPVSGGDGSLRHLSAGPIITAPGGYPIPVFGQGKSGAGHGHGAAALAVEVADAAQARRVVDHIVEAGASVIKIALEPGGSAGAPWSMHEAGTLPPWPLPSAEVVKTVVAQAHGRGRIVSAHLSGVAGARLALDAGVDEWAHMPCDALPEALIARAVEARVRIVGTLDTLSHCSGAFANARRFVEKGGTLLYGTDMAHTELPWGIDSRELELMVHVGHGQLSAEKVLSAATALAGEQAGLAPLGQLVPGAPADMIAVRGNPLHRLKVLEYPELVISGGKFVVRDLIEQER</sequence>
<keyword evidence="3" id="KW-1185">Reference proteome</keyword>
<dbReference type="Proteomes" id="UP001626593">
    <property type="component" value="Chromosome"/>
</dbReference>
<dbReference type="EMBL" id="CP141259">
    <property type="protein sequence ID" value="WRL48462.1"/>
    <property type="molecule type" value="Genomic_DNA"/>
</dbReference>
<dbReference type="PANTHER" id="PTHR43135:SF3">
    <property type="entry name" value="ALPHA-D-RIBOSE 1-METHYLPHOSPHONATE 5-TRIPHOSPHATE DIPHOSPHATASE"/>
    <property type="match status" value="1"/>
</dbReference>
<dbReference type="SUPFAM" id="SSF51338">
    <property type="entry name" value="Composite domain of metallo-dependent hydrolases"/>
    <property type="match status" value="2"/>
</dbReference>
<dbReference type="PANTHER" id="PTHR43135">
    <property type="entry name" value="ALPHA-D-RIBOSE 1-METHYLPHOSPHONATE 5-TRIPHOSPHATE DIPHOSPHATASE"/>
    <property type="match status" value="1"/>
</dbReference>
<dbReference type="Gene3D" id="2.30.40.10">
    <property type="entry name" value="Urease, subunit C, domain 1"/>
    <property type="match status" value="1"/>
</dbReference>
<evidence type="ECO:0000259" key="1">
    <source>
        <dbReference type="Pfam" id="PF01979"/>
    </source>
</evidence>
<name>A0ABZ1ARG0_AROEV</name>
<dbReference type="Gene3D" id="3.20.20.140">
    <property type="entry name" value="Metal-dependent hydrolases"/>
    <property type="match status" value="1"/>
</dbReference>
<evidence type="ECO:0000313" key="2">
    <source>
        <dbReference type="EMBL" id="WRL48462.1"/>
    </source>
</evidence>
<dbReference type="InterPro" id="IPR032466">
    <property type="entry name" value="Metal_Hydrolase"/>
</dbReference>
<dbReference type="Pfam" id="PF01979">
    <property type="entry name" value="Amidohydro_1"/>
    <property type="match status" value="1"/>
</dbReference>
<proteinExistence type="predicted"/>
<gene>
    <name evidence="2" type="ORF">U5817_10540</name>
</gene>
<protein>
    <submittedName>
        <fullName evidence="2">Amidohydrolase family protein</fullName>
    </submittedName>
</protein>
<reference evidence="2 3" key="1">
    <citation type="submission" date="2023-12" db="EMBL/GenBank/DDBJ databases">
        <title>A. evansii MAY27, complete genome.</title>
        <authorList>
            <person name="Wang Y."/>
        </authorList>
    </citation>
    <scope>NUCLEOTIDE SEQUENCE [LARGE SCALE GENOMIC DNA]</scope>
    <source>
        <strain evidence="2 3">MAY27</strain>
    </source>
</reference>
<accession>A0ABZ1ARG0</accession>
<evidence type="ECO:0000313" key="3">
    <source>
        <dbReference type="Proteomes" id="UP001626593"/>
    </source>
</evidence>
<dbReference type="InterPro" id="IPR011059">
    <property type="entry name" value="Metal-dep_hydrolase_composite"/>
</dbReference>